<keyword evidence="1" id="KW-0808">Transferase</keyword>
<gene>
    <name evidence="1" type="ORF">SAMN02194393_03494</name>
</gene>
<dbReference type="PANTHER" id="PTHR40697">
    <property type="entry name" value="ACETOIN CATABOLISM PROTEIN X"/>
    <property type="match status" value="1"/>
</dbReference>
<proteinExistence type="predicted"/>
<dbReference type="InterPro" id="IPR017438">
    <property type="entry name" value="ATP-NAD_kinase_N"/>
</dbReference>
<accession>A0A1T5LY07</accession>
<organism evidence="1 2">
    <name type="scientific">Maledivibacter halophilus</name>
    <dbReference type="NCBI Taxonomy" id="36842"/>
    <lineage>
        <taxon>Bacteria</taxon>
        <taxon>Bacillati</taxon>
        <taxon>Bacillota</taxon>
        <taxon>Clostridia</taxon>
        <taxon>Peptostreptococcales</taxon>
        <taxon>Caminicellaceae</taxon>
        <taxon>Maledivibacter</taxon>
    </lineage>
</organism>
<dbReference type="Gene3D" id="3.40.50.10330">
    <property type="entry name" value="Probable inorganic polyphosphate/atp-NAD kinase, domain 1"/>
    <property type="match status" value="1"/>
</dbReference>
<dbReference type="EMBL" id="FUZT01000009">
    <property type="protein sequence ID" value="SKC80876.1"/>
    <property type="molecule type" value="Genomic_DNA"/>
</dbReference>
<dbReference type="InterPro" id="IPR011386">
    <property type="entry name" value="Put_ATP-NAD_kin"/>
</dbReference>
<name>A0A1T5LY07_9FIRM</name>
<dbReference type="InterPro" id="IPR002504">
    <property type="entry name" value="NADK"/>
</dbReference>
<dbReference type="Pfam" id="PF01513">
    <property type="entry name" value="NAD_kinase"/>
    <property type="match status" value="1"/>
</dbReference>
<evidence type="ECO:0000313" key="2">
    <source>
        <dbReference type="Proteomes" id="UP000190285"/>
    </source>
</evidence>
<dbReference type="STRING" id="36842.SAMN02194393_03494"/>
<dbReference type="GO" id="GO:0005524">
    <property type="term" value="F:ATP binding"/>
    <property type="evidence" value="ECO:0007669"/>
    <property type="project" value="UniProtKB-ARBA"/>
</dbReference>
<dbReference type="OrthoDB" id="5511344at2"/>
<dbReference type="GO" id="GO:0003951">
    <property type="term" value="F:NAD+ kinase activity"/>
    <property type="evidence" value="ECO:0007669"/>
    <property type="project" value="InterPro"/>
</dbReference>
<reference evidence="1 2" key="1">
    <citation type="submission" date="2017-02" db="EMBL/GenBank/DDBJ databases">
        <authorList>
            <person name="Peterson S.W."/>
        </authorList>
    </citation>
    <scope>NUCLEOTIDE SEQUENCE [LARGE SCALE GENOMIC DNA]</scope>
    <source>
        <strain evidence="1 2">M1</strain>
    </source>
</reference>
<dbReference type="InterPro" id="IPR016064">
    <property type="entry name" value="NAD/diacylglycerol_kinase_sf"/>
</dbReference>
<dbReference type="PIRSF" id="PIRSF016907">
    <property type="entry name" value="Kin_ATP-NAD"/>
    <property type="match status" value="1"/>
</dbReference>
<keyword evidence="2" id="KW-1185">Reference proteome</keyword>
<dbReference type="SUPFAM" id="SSF111331">
    <property type="entry name" value="NAD kinase/diacylglycerol kinase-like"/>
    <property type="match status" value="1"/>
</dbReference>
<evidence type="ECO:0000313" key="1">
    <source>
        <dbReference type="EMBL" id="SKC80876.1"/>
    </source>
</evidence>
<dbReference type="RefSeq" id="WP_079493295.1">
    <property type="nucleotide sequence ID" value="NZ_FUZT01000009.1"/>
</dbReference>
<dbReference type="AlphaFoldDB" id="A0A1T5LY07"/>
<sequence>MNIGLIVNPIAGMGGKVGLKGTDGENILKRAIEAGAIKESPYKTIKMLKILKEHKKPINIMTVSGDMGEAECLEAGIKPEVVFVTGGTTSFKDTEEAAREMIRRKASVIVFAGGDGTARNIYNVVGDKVPVIGIPTGVKIHSAVFASNPKNAGRAVINYLENNRSILKDREVMDIDEEGLRYGRVSAKLYGYMKVPFDKQYIQGLKSGSNSTDKGIISRISKYIVDNMEEDTYYIVGAGTTTKAILERLNLEYTLLGPDVIYNKKLILKDANERDLIKISKNKKVKIIISPIGGQGFIFGRGNPQISGSVISNVGVENIIIIATPAKLLSLLGKGLQADTGRDEIDALLKRSYKIIVDYGEYYVMSCKD</sequence>
<protein>
    <submittedName>
        <fullName evidence="1">Predicted polyphosphate-or ATP-dependent NAD kinase</fullName>
    </submittedName>
</protein>
<keyword evidence="1" id="KW-0418">Kinase</keyword>
<dbReference type="InterPro" id="IPR039065">
    <property type="entry name" value="AcoX-like"/>
</dbReference>
<dbReference type="Pfam" id="PF20143">
    <property type="entry name" value="NAD_kinase_C"/>
    <property type="match status" value="1"/>
</dbReference>
<dbReference type="Proteomes" id="UP000190285">
    <property type="component" value="Unassembled WGS sequence"/>
</dbReference>
<dbReference type="GO" id="GO:0006741">
    <property type="term" value="P:NADP+ biosynthetic process"/>
    <property type="evidence" value="ECO:0007669"/>
    <property type="project" value="InterPro"/>
</dbReference>
<dbReference type="PANTHER" id="PTHR40697:SF2">
    <property type="entry name" value="ATP-NAD KINASE-RELATED"/>
    <property type="match status" value="1"/>
</dbReference>
<dbReference type="GO" id="GO:0051287">
    <property type="term" value="F:NAD binding"/>
    <property type="evidence" value="ECO:0007669"/>
    <property type="project" value="UniProtKB-ARBA"/>
</dbReference>